<organism evidence="5 6">
    <name type="scientific">Caldithrix abyssi DSM 13497</name>
    <dbReference type="NCBI Taxonomy" id="880073"/>
    <lineage>
        <taxon>Bacteria</taxon>
        <taxon>Pseudomonadati</taxon>
        <taxon>Calditrichota</taxon>
        <taxon>Calditrichia</taxon>
        <taxon>Calditrichales</taxon>
        <taxon>Calditrichaceae</taxon>
        <taxon>Caldithrix</taxon>
    </lineage>
</organism>
<dbReference type="Gene3D" id="1.20.1260.10">
    <property type="match status" value="1"/>
</dbReference>
<accession>H1XRT9</accession>
<dbReference type="InterPro" id="IPR023188">
    <property type="entry name" value="DPS_DNA-bd_CS"/>
</dbReference>
<dbReference type="KEGG" id="caby:Cabys_409"/>
<keyword evidence="4" id="KW-0238">DNA-binding</keyword>
<reference evidence="4 7" key="2">
    <citation type="submission" date="2016-11" db="EMBL/GenBank/DDBJ databases">
        <title>Genomic analysis of Caldithrix abyssi and proposal of a novel bacterial phylum Caldithrichaeota.</title>
        <authorList>
            <person name="Kublanov I."/>
            <person name="Sigalova O."/>
            <person name="Gavrilov S."/>
            <person name="Lebedinsky A."/>
            <person name="Ivanova N."/>
            <person name="Daum C."/>
            <person name="Reddy T."/>
            <person name="Klenk H.P."/>
            <person name="Goker M."/>
            <person name="Reva O."/>
            <person name="Miroshnichenko M."/>
            <person name="Kyprides N."/>
            <person name="Woyke T."/>
            <person name="Gelfand M."/>
        </authorList>
    </citation>
    <scope>NUCLEOTIDE SEQUENCE [LARGE SCALE GENOMIC DNA]</scope>
    <source>
        <strain evidence="4 7">LF13</strain>
    </source>
</reference>
<dbReference type="AlphaFoldDB" id="H1XRT9"/>
<dbReference type="InParanoid" id="H1XRT9"/>
<reference evidence="5 6" key="1">
    <citation type="submission" date="2011-09" db="EMBL/GenBank/DDBJ databases">
        <title>The permanent draft genome of Caldithrix abyssi DSM 13497.</title>
        <authorList>
            <consortium name="US DOE Joint Genome Institute (JGI-PGF)"/>
            <person name="Lucas S."/>
            <person name="Han J."/>
            <person name="Lapidus A."/>
            <person name="Bruce D."/>
            <person name="Goodwin L."/>
            <person name="Pitluck S."/>
            <person name="Peters L."/>
            <person name="Kyrpides N."/>
            <person name="Mavromatis K."/>
            <person name="Ivanova N."/>
            <person name="Mikhailova N."/>
            <person name="Chertkov O."/>
            <person name="Detter J.C."/>
            <person name="Tapia R."/>
            <person name="Han C."/>
            <person name="Land M."/>
            <person name="Hauser L."/>
            <person name="Markowitz V."/>
            <person name="Cheng J.-F."/>
            <person name="Hugenholtz P."/>
            <person name="Woyke T."/>
            <person name="Wu D."/>
            <person name="Spring S."/>
            <person name="Brambilla E."/>
            <person name="Klenk H.-P."/>
            <person name="Eisen J.A."/>
        </authorList>
    </citation>
    <scope>NUCLEOTIDE SEQUENCE [LARGE SCALE GENOMIC DNA]</scope>
    <source>
        <strain evidence="5 6">DSM 13497</strain>
    </source>
</reference>
<dbReference type="RefSeq" id="WP_006928396.1">
    <property type="nucleotide sequence ID" value="NZ_CM001402.1"/>
</dbReference>
<dbReference type="eggNOG" id="COG0783">
    <property type="taxonomic scope" value="Bacteria"/>
</dbReference>
<dbReference type="PANTHER" id="PTHR42932">
    <property type="entry name" value="GENERAL STRESS PROTEIN 20U"/>
    <property type="match status" value="1"/>
</dbReference>
<dbReference type="Proteomes" id="UP000004671">
    <property type="component" value="Chromosome"/>
</dbReference>
<dbReference type="Proteomes" id="UP000183868">
    <property type="component" value="Chromosome"/>
</dbReference>
<evidence type="ECO:0000259" key="3">
    <source>
        <dbReference type="Pfam" id="PF00210"/>
    </source>
</evidence>
<dbReference type="HOGENOM" id="CLU_098183_2_2_0"/>
<dbReference type="EMBL" id="CM001402">
    <property type="protein sequence ID" value="EHO41299.1"/>
    <property type="molecule type" value="Genomic_DNA"/>
</dbReference>
<comment type="similarity">
    <text evidence="1 2">Belongs to the Dps family.</text>
</comment>
<dbReference type="CDD" id="cd01043">
    <property type="entry name" value="DPS"/>
    <property type="match status" value="1"/>
</dbReference>
<dbReference type="Pfam" id="PF00210">
    <property type="entry name" value="Ferritin"/>
    <property type="match status" value="1"/>
</dbReference>
<keyword evidence="6" id="KW-1185">Reference proteome</keyword>
<proteinExistence type="inferred from homology"/>
<gene>
    <name evidence="4" type="ORF">Cabys_409</name>
    <name evidence="5" type="ORF">Calab_1681</name>
</gene>
<evidence type="ECO:0000256" key="2">
    <source>
        <dbReference type="RuleBase" id="RU003875"/>
    </source>
</evidence>
<dbReference type="InterPro" id="IPR008331">
    <property type="entry name" value="Ferritin_DPS_dom"/>
</dbReference>
<dbReference type="FunCoup" id="H1XRT9">
    <property type="interactions" value="231"/>
</dbReference>
<dbReference type="STRING" id="880073.Cabys_409"/>
<dbReference type="PaxDb" id="880073-Calab_1681"/>
<dbReference type="SUPFAM" id="SSF47240">
    <property type="entry name" value="Ferritin-like"/>
    <property type="match status" value="1"/>
</dbReference>
<dbReference type="PRINTS" id="PR01346">
    <property type="entry name" value="HELNAPAPROT"/>
</dbReference>
<dbReference type="PIRSF" id="PIRSF005900">
    <property type="entry name" value="Dps"/>
    <property type="match status" value="1"/>
</dbReference>
<feature type="domain" description="Ferritin/DPS" evidence="3">
    <location>
        <begin position="7"/>
        <end position="144"/>
    </location>
</feature>
<evidence type="ECO:0000313" key="4">
    <source>
        <dbReference type="EMBL" id="APF17160.1"/>
    </source>
</evidence>
<dbReference type="InterPro" id="IPR012347">
    <property type="entry name" value="Ferritin-like"/>
</dbReference>
<dbReference type="PROSITE" id="PS00819">
    <property type="entry name" value="DPS_2"/>
    <property type="match status" value="1"/>
</dbReference>
<evidence type="ECO:0000313" key="5">
    <source>
        <dbReference type="EMBL" id="EHO41299.1"/>
    </source>
</evidence>
<dbReference type="PANTHER" id="PTHR42932:SF1">
    <property type="entry name" value="GENERAL STRESS PROTEIN 20U"/>
    <property type="match status" value="1"/>
</dbReference>
<name>H1XRT9_CALAY</name>
<dbReference type="OrthoDB" id="9797023at2"/>
<dbReference type="GO" id="GO:0003677">
    <property type="term" value="F:DNA binding"/>
    <property type="evidence" value="ECO:0007669"/>
    <property type="project" value="UniProtKB-KW"/>
</dbReference>
<dbReference type="InterPro" id="IPR009078">
    <property type="entry name" value="Ferritin-like_SF"/>
</dbReference>
<dbReference type="EMBL" id="CP018099">
    <property type="protein sequence ID" value="APF17160.1"/>
    <property type="molecule type" value="Genomic_DNA"/>
</dbReference>
<evidence type="ECO:0000313" key="7">
    <source>
        <dbReference type="Proteomes" id="UP000183868"/>
    </source>
</evidence>
<protein>
    <submittedName>
        <fullName evidence="5">Ferritin Dps family protein</fullName>
    </submittedName>
    <submittedName>
        <fullName evidence="4">Starvation-inducible DNA-binding protein</fullName>
    </submittedName>
</protein>
<dbReference type="GO" id="GO:0016722">
    <property type="term" value="F:oxidoreductase activity, acting on metal ions"/>
    <property type="evidence" value="ECO:0007669"/>
    <property type="project" value="InterPro"/>
</dbReference>
<evidence type="ECO:0000313" key="6">
    <source>
        <dbReference type="Proteomes" id="UP000004671"/>
    </source>
</evidence>
<evidence type="ECO:0000256" key="1">
    <source>
        <dbReference type="ARBA" id="ARBA00009497"/>
    </source>
</evidence>
<dbReference type="GO" id="GO:0008199">
    <property type="term" value="F:ferric iron binding"/>
    <property type="evidence" value="ECO:0007669"/>
    <property type="project" value="InterPro"/>
</dbReference>
<sequence>MNQELLIANLQRTLSNLQVLYVKLHNYHWNVKGKQFFGLHELTEGYYNYMTEQYDAIAERILQLGKKPLVTMKDYLEKATLDESAKTDFTAEEVIDGLLADFDVLLKDFKEISSAAAELNDTTTANLADGNVEWLEKAIWMLKASK</sequence>
<dbReference type="PROSITE" id="PS00818">
    <property type="entry name" value="DPS_1"/>
    <property type="match status" value="1"/>
</dbReference>
<dbReference type="InterPro" id="IPR002177">
    <property type="entry name" value="DPS_DNA-bd"/>
</dbReference>